<feature type="region of interest" description="Disordered" evidence="1">
    <location>
        <begin position="117"/>
        <end position="153"/>
    </location>
</feature>
<comment type="caution">
    <text evidence="3">The sequence shown here is derived from an EMBL/GenBank/DDBJ whole genome shotgun (WGS) entry which is preliminary data.</text>
</comment>
<sequence length="198" mass="20890">MSDDDFSRVEAFDCPMSSCAAPAGSPCRTGRGKVAAQYYTARFRLVPSLAKVLTVPAPALCRPGSEWVELPRPAAGTQTSGHAKIGYARASTVRQSLQTQLDSLKAAGVTRIFSEKTSTRATRVPRTRTGHHPGQGDARLRRRGHPGRPRTQSCHWDAAQAVAGGPDEAGLLAREGGQGWSVGGSVEGASEATLVRSP</sequence>
<evidence type="ECO:0000259" key="2">
    <source>
        <dbReference type="Pfam" id="PF24623"/>
    </source>
</evidence>
<dbReference type="RefSeq" id="WP_379503386.1">
    <property type="nucleotide sequence ID" value="NZ_JBHTEV010000001.1"/>
</dbReference>
<evidence type="ECO:0000256" key="1">
    <source>
        <dbReference type="SAM" id="MobiDB-lite"/>
    </source>
</evidence>
<reference evidence="3 4" key="1">
    <citation type="journal article" date="2019" name="Int. J. Syst. Evol. Microbiol.">
        <title>The Global Catalogue of Microorganisms (GCM) 10K type strain sequencing project: providing services to taxonomists for standard genome sequencing and annotation.</title>
        <authorList>
            <consortium name="The Broad Institute Genomics Platform"/>
            <consortium name="The Broad Institute Genome Sequencing Center for Infectious Disease"/>
            <person name="Wu L."/>
            <person name="Ma J."/>
        </authorList>
    </citation>
    <scope>NUCLEOTIDE SEQUENCE [LARGE SCALE GENOMIC DNA]</scope>
    <source>
        <strain evidence="3 4">JCM 6835</strain>
    </source>
</reference>
<protein>
    <recommendedName>
        <fullName evidence="2">DNA-binding phage zinc finger domain-containing protein</fullName>
    </recommendedName>
</protein>
<dbReference type="EMBL" id="BAAATE010000013">
    <property type="protein sequence ID" value="GAA2670192.1"/>
    <property type="molecule type" value="Genomic_DNA"/>
</dbReference>
<feature type="compositionally biased region" description="Gly residues" evidence="1">
    <location>
        <begin position="176"/>
        <end position="186"/>
    </location>
</feature>
<organism evidence="3 4">
    <name type="scientific">Nonomuraea recticatena</name>
    <dbReference type="NCBI Taxonomy" id="46178"/>
    <lineage>
        <taxon>Bacteria</taxon>
        <taxon>Bacillati</taxon>
        <taxon>Actinomycetota</taxon>
        <taxon>Actinomycetes</taxon>
        <taxon>Streptosporangiales</taxon>
        <taxon>Streptosporangiaceae</taxon>
        <taxon>Nonomuraea</taxon>
    </lineage>
</organism>
<dbReference type="InterPro" id="IPR036162">
    <property type="entry name" value="Resolvase-like_N_sf"/>
</dbReference>
<dbReference type="Pfam" id="PF24623">
    <property type="entry name" value="Phage_zn_bind_8"/>
    <property type="match status" value="1"/>
</dbReference>
<proteinExistence type="predicted"/>
<gene>
    <name evidence="3" type="ORF">GCM10010412_049060</name>
</gene>
<accession>A0ABN3S895</accession>
<evidence type="ECO:0000313" key="4">
    <source>
        <dbReference type="Proteomes" id="UP001501666"/>
    </source>
</evidence>
<keyword evidence="4" id="KW-1185">Reference proteome</keyword>
<dbReference type="Proteomes" id="UP001501666">
    <property type="component" value="Unassembled WGS sequence"/>
</dbReference>
<dbReference type="Gene3D" id="3.40.50.1390">
    <property type="entry name" value="Resolvase, N-terminal catalytic domain"/>
    <property type="match status" value="1"/>
</dbReference>
<evidence type="ECO:0000313" key="3">
    <source>
        <dbReference type="EMBL" id="GAA2670192.1"/>
    </source>
</evidence>
<name>A0ABN3S895_9ACTN</name>
<feature type="domain" description="DNA-binding phage zinc finger" evidence="2">
    <location>
        <begin position="6"/>
        <end position="57"/>
    </location>
</feature>
<dbReference type="SUPFAM" id="SSF53041">
    <property type="entry name" value="Resolvase-like"/>
    <property type="match status" value="1"/>
</dbReference>
<feature type="region of interest" description="Disordered" evidence="1">
    <location>
        <begin position="165"/>
        <end position="198"/>
    </location>
</feature>
<dbReference type="InterPro" id="IPR056911">
    <property type="entry name" value="Phage_Znf_bind_put"/>
</dbReference>